<dbReference type="Gene3D" id="3.30.465.10">
    <property type="match status" value="1"/>
</dbReference>
<dbReference type="InterPro" id="IPR012951">
    <property type="entry name" value="BBE"/>
</dbReference>
<feature type="domain" description="Berberine/berberine-like" evidence="1">
    <location>
        <begin position="271"/>
        <end position="311"/>
    </location>
</feature>
<evidence type="ECO:0000259" key="1">
    <source>
        <dbReference type="Pfam" id="PF08031"/>
    </source>
</evidence>
<evidence type="ECO:0000313" key="3">
    <source>
        <dbReference type="Proteomes" id="UP000799640"/>
    </source>
</evidence>
<keyword evidence="3" id="KW-1185">Reference proteome</keyword>
<reference evidence="2" key="1">
    <citation type="journal article" date="2020" name="Stud. Mycol.">
        <title>101 Dothideomycetes genomes: a test case for predicting lifestyles and emergence of pathogens.</title>
        <authorList>
            <person name="Haridas S."/>
            <person name="Albert R."/>
            <person name="Binder M."/>
            <person name="Bloem J."/>
            <person name="Labutti K."/>
            <person name="Salamov A."/>
            <person name="Andreopoulos B."/>
            <person name="Baker S."/>
            <person name="Barry K."/>
            <person name="Bills G."/>
            <person name="Bluhm B."/>
            <person name="Cannon C."/>
            <person name="Castanera R."/>
            <person name="Culley D."/>
            <person name="Daum C."/>
            <person name="Ezra D."/>
            <person name="Gonzalez J."/>
            <person name="Henrissat B."/>
            <person name="Kuo A."/>
            <person name="Liang C."/>
            <person name="Lipzen A."/>
            <person name="Lutzoni F."/>
            <person name="Magnuson J."/>
            <person name="Mondo S."/>
            <person name="Nolan M."/>
            <person name="Ohm R."/>
            <person name="Pangilinan J."/>
            <person name="Park H.-J."/>
            <person name="Ramirez L."/>
            <person name="Alfaro M."/>
            <person name="Sun H."/>
            <person name="Tritt A."/>
            <person name="Yoshinaga Y."/>
            <person name="Zwiers L.-H."/>
            <person name="Turgeon B."/>
            <person name="Goodwin S."/>
            <person name="Spatafora J."/>
            <person name="Crous P."/>
            <person name="Grigoriev I."/>
        </authorList>
    </citation>
    <scope>NUCLEOTIDE SEQUENCE</scope>
    <source>
        <strain evidence="2">CBS 262.69</strain>
    </source>
</reference>
<dbReference type="InterPro" id="IPR016169">
    <property type="entry name" value="FAD-bd_PCMH_sub2"/>
</dbReference>
<dbReference type="GO" id="GO:0016491">
    <property type="term" value="F:oxidoreductase activity"/>
    <property type="evidence" value="ECO:0007669"/>
    <property type="project" value="InterPro"/>
</dbReference>
<dbReference type="GO" id="GO:0050660">
    <property type="term" value="F:flavin adenine dinucleotide binding"/>
    <property type="evidence" value="ECO:0007669"/>
    <property type="project" value="InterPro"/>
</dbReference>
<dbReference type="Proteomes" id="UP000799640">
    <property type="component" value="Unassembled WGS sequence"/>
</dbReference>
<organism evidence="2 3">
    <name type="scientific">Trichodelitschia bisporula</name>
    <dbReference type="NCBI Taxonomy" id="703511"/>
    <lineage>
        <taxon>Eukaryota</taxon>
        <taxon>Fungi</taxon>
        <taxon>Dikarya</taxon>
        <taxon>Ascomycota</taxon>
        <taxon>Pezizomycotina</taxon>
        <taxon>Dothideomycetes</taxon>
        <taxon>Dothideomycetes incertae sedis</taxon>
        <taxon>Phaeotrichales</taxon>
        <taxon>Phaeotrichaceae</taxon>
        <taxon>Trichodelitschia</taxon>
    </lineage>
</organism>
<protein>
    <recommendedName>
        <fullName evidence="1">Berberine/berberine-like domain-containing protein</fullName>
    </recommendedName>
</protein>
<dbReference type="EMBL" id="ML996710">
    <property type="protein sequence ID" value="KAF2395841.1"/>
    <property type="molecule type" value="Genomic_DNA"/>
</dbReference>
<accession>A0A6G1HIW1</accession>
<dbReference type="Pfam" id="PF08031">
    <property type="entry name" value="BBE"/>
    <property type="match status" value="1"/>
</dbReference>
<evidence type="ECO:0000313" key="2">
    <source>
        <dbReference type="EMBL" id="KAF2395841.1"/>
    </source>
</evidence>
<dbReference type="Gene3D" id="3.40.462.20">
    <property type="match status" value="1"/>
</dbReference>
<sequence length="332" mass="35442">MKTFNQPSMPTAMLTVSYGDKGRDGYLDAMAYFFAQTPKMNDFGVTGYPVMSETSYGGSLTGPGKTEDEVRAFVTPMVERMRALGAKVSMTLGSRLGGMSKGDLGALAGLFGGAKGAGMGGLPKGDLSALAGLFGGAKGAAAPRNSATLFYGPDGSIRVPDVLGALHRHRKRQAVDMSPVHQTPVASMASRLLARSALSEENIPAIRAMLANVTGFLLPYGNLGGQVSKNKALDVGVNPAWREASMHLIAISFNVTNNLRAMDGLSVDSAAYLNEAADVQEKDWKRTFWGPKEHYARLLEVKKKYDPTNTLWCFPCVGADVFAQKEGRLYVS</sequence>
<name>A0A6G1HIW1_9PEZI</name>
<gene>
    <name evidence="2" type="ORF">EJ06DRAFT_256192</name>
</gene>
<dbReference type="OrthoDB" id="9983560at2759"/>
<proteinExistence type="predicted"/>
<dbReference type="AlphaFoldDB" id="A0A6G1HIW1"/>